<comment type="similarity">
    <text evidence="1">Belongs to the protein kinase superfamily. ADCK protein kinase family.</text>
</comment>
<dbReference type="PANTHER" id="PTHR10566">
    <property type="entry name" value="CHAPERONE-ACTIVITY OF BC1 COMPLEX CABC1 -RELATED"/>
    <property type="match status" value="1"/>
</dbReference>
<sequence>MTVTTELQGETPAQQSRRLGKARERLLEATGDYAFPPGEQLDEMTGLRKQTRVRDLQFKVAEPEVRYDPVRMEEQLFKQPVKWLVRNVELFVPLGTFVAKVLFDIQSGVELKNRKKRAGELLDIIGRLGPAIIKAGQALSSRPDLLPKEYLDELQKLQDRVPAFSNKEAFAVVELELGVPFEDVYELVEPEPIAAASIGQVYKARLRVNGNLVAIKVQRPNCESTISLDLYVLRFYAGFLTKALKVLKREVDLTNIIDDFGELIYREIDYRAEMVNCQRFAELYANIPDVFVPKVYAELTSREVMTMEWVEGARLSDRVMLDKYGLEPARLVDTMVQCSLRQMLENGFFHADPHAGNLLALPDGKLCYLDFGMVSYVEAGQRYGIIEAVIHLVNRDFVALADLYKRLGFIPQDQDTAPIVAALAKALPDVLNASVSELNFKNVINQLGDVMYTFPFSLPPYYIAIIRCLGVLEGVALQVDRESRILSEAYPYIASRLLTDSSPELQDALQQLLFRDGKPRWERFEELLEEARSTRDYDVTLAINQMVDYLLSENGAQIRQQLSVQLVDQVDQLGVDAITFARKNVGQINAGKIPGFLSGDRQVLDDLMANKDMTPAMASTARVVNLLTSSAGFDAGKIIPLLRRLLREPEAQELTVQLASNLSERAVTRTIRAIFNVKQPKYDDTPPPPPPPPPPAAPAAETSAPVPARR</sequence>
<dbReference type="OMA" id="GVMYKFP"/>
<dbReference type="GO" id="GO:0004672">
    <property type="term" value="F:protein kinase activity"/>
    <property type="evidence" value="ECO:0007669"/>
    <property type="project" value="InterPro"/>
</dbReference>
<reference evidence="4 5" key="1">
    <citation type="journal article" date="2010" name="Nature">
        <title>The Ectocarpus genome and the independent evolution of multicellularity in brown algae.</title>
        <authorList>
            <person name="Cock J.M."/>
            <person name="Sterck L."/>
            <person name="Rouze P."/>
            <person name="Scornet D."/>
            <person name="Allen A.E."/>
            <person name="Amoutzias G."/>
            <person name="Anthouard V."/>
            <person name="Artiguenave F."/>
            <person name="Aury J.M."/>
            <person name="Badger J.H."/>
            <person name="Beszteri B."/>
            <person name="Billiau K."/>
            <person name="Bonnet E."/>
            <person name="Bothwell J.H."/>
            <person name="Bowler C."/>
            <person name="Boyen C."/>
            <person name="Brownlee C."/>
            <person name="Carrano C.J."/>
            <person name="Charrier B."/>
            <person name="Cho G.Y."/>
            <person name="Coelho S.M."/>
            <person name="Collen J."/>
            <person name="Corre E."/>
            <person name="Da Silva C."/>
            <person name="Delage L."/>
            <person name="Delaroque N."/>
            <person name="Dittami S.M."/>
            <person name="Doulbeau S."/>
            <person name="Elias M."/>
            <person name="Farnham G."/>
            <person name="Gachon C.M."/>
            <person name="Gschloessl B."/>
            <person name="Heesch S."/>
            <person name="Jabbari K."/>
            <person name="Jubin C."/>
            <person name="Kawai H."/>
            <person name="Kimura K."/>
            <person name="Kloareg B."/>
            <person name="Kupper F.C."/>
            <person name="Lang D."/>
            <person name="Le Bail A."/>
            <person name="Leblanc C."/>
            <person name="Lerouge P."/>
            <person name="Lohr M."/>
            <person name="Lopez P.J."/>
            <person name="Martens C."/>
            <person name="Maumus F."/>
            <person name="Michel G."/>
            <person name="Miranda-Saavedra D."/>
            <person name="Morales J."/>
            <person name="Moreau H."/>
            <person name="Motomura T."/>
            <person name="Nagasato C."/>
            <person name="Napoli C.A."/>
            <person name="Nelson D.R."/>
            <person name="Nyvall-Collen P."/>
            <person name="Peters A.F."/>
            <person name="Pommier C."/>
            <person name="Potin P."/>
            <person name="Poulain J."/>
            <person name="Quesneville H."/>
            <person name="Read B."/>
            <person name="Rensing S.A."/>
            <person name="Ritter A."/>
            <person name="Rousvoal S."/>
            <person name="Samanta M."/>
            <person name="Samson G."/>
            <person name="Schroeder D.C."/>
            <person name="Segurens B."/>
            <person name="Strittmatter M."/>
            <person name="Tonon T."/>
            <person name="Tregear J.W."/>
            <person name="Valentin K."/>
            <person name="von Dassow P."/>
            <person name="Yamagishi T."/>
            <person name="Van de Peer Y."/>
            <person name="Wincker P."/>
        </authorList>
    </citation>
    <scope>NUCLEOTIDE SEQUENCE [LARGE SCALE GENOMIC DNA]</scope>
    <source>
        <strain evidence="5">Ec32 / CCAP1310/4</strain>
    </source>
</reference>
<dbReference type="InterPro" id="IPR004147">
    <property type="entry name" value="ABC1_dom"/>
</dbReference>
<dbReference type="AlphaFoldDB" id="D7G6V8"/>
<dbReference type="InterPro" id="IPR050154">
    <property type="entry name" value="UbiB_kinase"/>
</dbReference>
<dbReference type="Gene3D" id="1.10.510.10">
    <property type="entry name" value="Transferase(Phosphotransferase) domain 1"/>
    <property type="match status" value="1"/>
</dbReference>
<feature type="domain" description="Protein kinase" evidence="3">
    <location>
        <begin position="187"/>
        <end position="532"/>
    </location>
</feature>
<dbReference type="Proteomes" id="UP000002630">
    <property type="component" value="Linkage Group LG02"/>
</dbReference>
<dbReference type="Pfam" id="PF03109">
    <property type="entry name" value="ABC1"/>
    <property type="match status" value="1"/>
</dbReference>
<feature type="compositionally biased region" description="Low complexity" evidence="2">
    <location>
        <begin position="698"/>
        <end position="710"/>
    </location>
</feature>
<dbReference type="PANTHER" id="PTHR10566:SF128">
    <property type="entry name" value="UBIB DOMAIN CONTAINING KINASE"/>
    <property type="match status" value="1"/>
</dbReference>
<feature type="region of interest" description="Disordered" evidence="2">
    <location>
        <begin position="677"/>
        <end position="710"/>
    </location>
</feature>
<dbReference type="InterPro" id="IPR011009">
    <property type="entry name" value="Kinase-like_dom_sf"/>
</dbReference>
<dbReference type="CDD" id="cd05121">
    <property type="entry name" value="ABC1_ADCK3-like"/>
    <property type="match status" value="1"/>
</dbReference>
<feature type="compositionally biased region" description="Pro residues" evidence="2">
    <location>
        <begin position="685"/>
        <end position="697"/>
    </location>
</feature>
<name>D7G6V8_ECTSI</name>
<dbReference type="SUPFAM" id="SSF56112">
    <property type="entry name" value="Protein kinase-like (PK-like)"/>
    <property type="match status" value="1"/>
</dbReference>
<accession>D7G6V8</accession>
<dbReference type="GO" id="GO:0005524">
    <property type="term" value="F:ATP binding"/>
    <property type="evidence" value="ECO:0007669"/>
    <property type="project" value="InterPro"/>
</dbReference>
<proteinExistence type="inferred from homology"/>
<dbReference type="SMART" id="SM00220">
    <property type="entry name" value="S_TKc"/>
    <property type="match status" value="1"/>
</dbReference>
<protein>
    <submittedName>
        <fullName evidence="4">Possible ABC-like PK</fullName>
    </submittedName>
</protein>
<evidence type="ECO:0000259" key="3">
    <source>
        <dbReference type="PROSITE" id="PS50011"/>
    </source>
</evidence>
<gene>
    <name evidence="4" type="ORF">Esi_0008_0042</name>
</gene>
<organism evidence="4 5">
    <name type="scientific">Ectocarpus siliculosus</name>
    <name type="common">Brown alga</name>
    <name type="synonym">Conferva siliculosa</name>
    <dbReference type="NCBI Taxonomy" id="2880"/>
    <lineage>
        <taxon>Eukaryota</taxon>
        <taxon>Sar</taxon>
        <taxon>Stramenopiles</taxon>
        <taxon>Ochrophyta</taxon>
        <taxon>PX clade</taxon>
        <taxon>Phaeophyceae</taxon>
        <taxon>Ectocarpales</taxon>
        <taxon>Ectocarpaceae</taxon>
        <taxon>Ectocarpus</taxon>
    </lineage>
</organism>
<dbReference type="STRING" id="2880.D7G6V8"/>
<dbReference type="PROSITE" id="PS50011">
    <property type="entry name" value="PROTEIN_KINASE_DOM"/>
    <property type="match status" value="1"/>
</dbReference>
<dbReference type="EMBL" id="FN649727">
    <property type="protein sequence ID" value="CBJ25651.1"/>
    <property type="molecule type" value="Genomic_DNA"/>
</dbReference>
<evidence type="ECO:0000256" key="1">
    <source>
        <dbReference type="ARBA" id="ARBA00009670"/>
    </source>
</evidence>
<dbReference type="InterPro" id="IPR000719">
    <property type="entry name" value="Prot_kinase_dom"/>
</dbReference>
<dbReference type="InParanoid" id="D7G6V8"/>
<dbReference type="EMBL" id="FN649035">
    <property type="protein sequence ID" value="CBJ25651.1"/>
    <property type="molecule type" value="Genomic_DNA"/>
</dbReference>
<evidence type="ECO:0000313" key="4">
    <source>
        <dbReference type="EMBL" id="CBJ25651.1"/>
    </source>
</evidence>
<dbReference type="eggNOG" id="KOG1235">
    <property type="taxonomic scope" value="Eukaryota"/>
</dbReference>
<dbReference type="OrthoDB" id="427480at2759"/>
<evidence type="ECO:0000313" key="5">
    <source>
        <dbReference type="Proteomes" id="UP000002630"/>
    </source>
</evidence>
<evidence type="ECO:0000256" key="2">
    <source>
        <dbReference type="SAM" id="MobiDB-lite"/>
    </source>
</evidence>
<keyword evidence="5" id="KW-1185">Reference proteome</keyword>